<dbReference type="EC" id="2.3.1.234" evidence="7"/>
<dbReference type="NCBIfam" id="TIGR03723">
    <property type="entry name" value="T6A_TsaD_YgjD"/>
    <property type="match status" value="1"/>
</dbReference>
<feature type="binding site" evidence="7">
    <location>
        <position position="278"/>
    </location>
    <ligand>
        <name>substrate</name>
    </ligand>
</feature>
<feature type="binding site" evidence="7">
    <location>
        <position position="173"/>
    </location>
    <ligand>
        <name>substrate</name>
    </ligand>
</feature>
<dbReference type="GO" id="GO:0005737">
    <property type="term" value="C:cytoplasm"/>
    <property type="evidence" value="ECO:0007669"/>
    <property type="project" value="UniProtKB-SubCell"/>
</dbReference>
<evidence type="ECO:0000256" key="5">
    <source>
        <dbReference type="ARBA" id="ARBA00023315"/>
    </source>
</evidence>
<evidence type="ECO:0000256" key="2">
    <source>
        <dbReference type="ARBA" id="ARBA00022694"/>
    </source>
</evidence>
<dbReference type="NCBIfam" id="TIGR00329">
    <property type="entry name" value="gcp_kae1"/>
    <property type="match status" value="1"/>
</dbReference>
<evidence type="ECO:0000256" key="6">
    <source>
        <dbReference type="ARBA" id="ARBA00048117"/>
    </source>
</evidence>
<comment type="catalytic activity">
    <reaction evidence="6 7">
        <text>L-threonylcarbamoyladenylate + adenosine(37) in tRNA = N(6)-L-threonylcarbamoyladenosine(37) in tRNA + AMP + H(+)</text>
        <dbReference type="Rhea" id="RHEA:37059"/>
        <dbReference type="Rhea" id="RHEA-COMP:10162"/>
        <dbReference type="Rhea" id="RHEA-COMP:10163"/>
        <dbReference type="ChEBI" id="CHEBI:15378"/>
        <dbReference type="ChEBI" id="CHEBI:73682"/>
        <dbReference type="ChEBI" id="CHEBI:74411"/>
        <dbReference type="ChEBI" id="CHEBI:74418"/>
        <dbReference type="ChEBI" id="CHEBI:456215"/>
        <dbReference type="EC" id="2.3.1.234"/>
    </reaction>
</comment>
<dbReference type="FunFam" id="3.30.420.40:FF:000012">
    <property type="entry name" value="tRNA N6-adenosine threonylcarbamoyltransferase"/>
    <property type="match status" value="1"/>
</dbReference>
<dbReference type="InterPro" id="IPR000905">
    <property type="entry name" value="Gcp-like_dom"/>
</dbReference>
<feature type="domain" description="Gcp-like" evidence="8">
    <location>
        <begin position="25"/>
        <end position="313"/>
    </location>
</feature>
<name>A0A451CXC5_9GAMM</name>
<comment type="function">
    <text evidence="7">Required for the formation of a threonylcarbamoyl group on adenosine at position 37 (t(6)A37) in tRNAs that read codons beginning with adenine. Is involved in the transfer of the threonylcarbamoyl moiety of threonylcarbamoyl-AMP (TC-AMP) to the N6 group of A37, together with TsaE and TsaB. TsaD likely plays a direct catalytic role in this reaction.</text>
</comment>
<dbReference type="PANTHER" id="PTHR11735:SF6">
    <property type="entry name" value="TRNA N6-ADENOSINE THREONYLCARBAMOYLTRANSFERASE, MITOCHONDRIAL"/>
    <property type="match status" value="1"/>
</dbReference>
<feature type="binding site" evidence="7">
    <location>
        <position position="306"/>
    </location>
    <ligand>
        <name>Fe cation</name>
        <dbReference type="ChEBI" id="CHEBI:24875"/>
    </ligand>
</feature>
<dbReference type="GO" id="GO:0061711">
    <property type="term" value="F:tRNA N(6)-L-threonylcarbamoyladenine synthase activity"/>
    <property type="evidence" value="ECO:0007669"/>
    <property type="project" value="UniProtKB-EC"/>
</dbReference>
<evidence type="ECO:0000256" key="1">
    <source>
        <dbReference type="ARBA" id="ARBA00022679"/>
    </source>
</evidence>
<reference evidence="9 10" key="1">
    <citation type="submission" date="2019-02" db="EMBL/GenBank/DDBJ databases">
        <authorList>
            <person name="Manzano-Marin A."/>
            <person name="Manzano-Marin A."/>
        </authorList>
    </citation>
    <scope>NUCLEOTIDE SEQUENCE [LARGE SCALE GENOMIC DNA]</scope>
    <source>
        <strain evidence="9 10">BuCicuneomaculata</strain>
    </source>
</reference>
<dbReference type="SUPFAM" id="SSF53067">
    <property type="entry name" value="Actin-like ATPase domain"/>
    <property type="match status" value="2"/>
</dbReference>
<evidence type="ECO:0000313" key="10">
    <source>
        <dbReference type="Proteomes" id="UP000294404"/>
    </source>
</evidence>
<dbReference type="RefSeq" id="WP_154027025.1">
    <property type="nucleotide sequence ID" value="NZ_LR217695.1"/>
</dbReference>
<keyword evidence="7" id="KW-0963">Cytoplasm</keyword>
<organism evidence="9 10">
    <name type="scientific">Buchnera aphidicola</name>
    <name type="common">Cinara cuneomaculata</name>
    <dbReference type="NCBI Taxonomy" id="1660040"/>
    <lineage>
        <taxon>Bacteria</taxon>
        <taxon>Pseudomonadati</taxon>
        <taxon>Pseudomonadota</taxon>
        <taxon>Gammaproteobacteria</taxon>
        <taxon>Enterobacterales</taxon>
        <taxon>Erwiniaceae</taxon>
        <taxon>Buchnera</taxon>
    </lineage>
</organism>
<evidence type="ECO:0000256" key="3">
    <source>
        <dbReference type="ARBA" id="ARBA00022723"/>
    </source>
</evidence>
<dbReference type="Gene3D" id="3.30.420.40">
    <property type="match status" value="2"/>
</dbReference>
<dbReference type="InterPro" id="IPR017861">
    <property type="entry name" value="KAE1/TsaD"/>
</dbReference>
<evidence type="ECO:0000259" key="8">
    <source>
        <dbReference type="Pfam" id="PF00814"/>
    </source>
</evidence>
<keyword evidence="3 7" id="KW-0479">Metal-binding</keyword>
<comment type="caution">
    <text evidence="7">Lacks conserved residue(s) required for the propagation of feature annotation.</text>
</comment>
<comment type="subcellular location">
    <subcellularLocation>
        <location evidence="7">Cytoplasm</location>
    </subcellularLocation>
</comment>
<comment type="similarity">
    <text evidence="7">Belongs to the KAE1 / TsaD family.</text>
</comment>
<sequence>MRILGIETSCDDTSVAVYDSELGLIFHSILNQNHIHAEFDGIVPELAARSHLDQLIFLIKKVCIKYLFNNELNIQSNGFNAIAYTVGPGLAGSLLVGATVARTLSISLNIPCILVNHLEGHLLSAMINHQKNLFPFLALLVSGANTQLIQAHGFGKYTILGKTMDDSVGNVFDYIAKLLGLGYPGGKKLSNLAKFGQSGRYFFPRPMTKNYNLNFSFSGLKTHVKNVILQCSNIFQEKNNIAYSFEEAIVDTLVIKCKLAIQKINLKNFVVCGGFSANNLLRKKLKNLFITNQIKYFFSKKIFCTDNAAMIAYVGFLKYKLGLYSQNQSIIVYPDLLIHETID</sequence>
<accession>A0A451CXC5</accession>
<evidence type="ECO:0000313" key="9">
    <source>
        <dbReference type="EMBL" id="VFP78019.1"/>
    </source>
</evidence>
<dbReference type="InterPro" id="IPR043129">
    <property type="entry name" value="ATPase_NBD"/>
</dbReference>
<keyword evidence="5 7" id="KW-0012">Acyltransferase</keyword>
<keyword evidence="4 7" id="KW-0408">Iron</keyword>
<dbReference type="GO" id="GO:0005506">
    <property type="term" value="F:iron ion binding"/>
    <property type="evidence" value="ECO:0007669"/>
    <property type="project" value="UniProtKB-UniRule"/>
</dbReference>
<dbReference type="PANTHER" id="PTHR11735">
    <property type="entry name" value="TRNA N6-ADENOSINE THREONYLCARBAMOYLTRANSFERASE"/>
    <property type="match status" value="1"/>
</dbReference>
<feature type="binding site" evidence="7">
    <location>
        <begin position="140"/>
        <end position="144"/>
    </location>
    <ligand>
        <name>substrate</name>
    </ligand>
</feature>
<dbReference type="InterPro" id="IPR022450">
    <property type="entry name" value="TsaD"/>
</dbReference>
<feature type="binding site" evidence="7">
    <location>
        <position position="186"/>
    </location>
    <ligand>
        <name>substrate</name>
    </ligand>
</feature>
<dbReference type="HAMAP" id="MF_01445">
    <property type="entry name" value="TsaD"/>
    <property type="match status" value="1"/>
</dbReference>
<comment type="cofactor">
    <cofactor evidence="7">
        <name>Fe(2+)</name>
        <dbReference type="ChEBI" id="CHEBI:29033"/>
    </cofactor>
    <text evidence="7">Binds 1 Fe(2+) ion per subunit.</text>
</comment>
<protein>
    <recommendedName>
        <fullName evidence="7">tRNA N6-adenosine threonylcarbamoyltransferase</fullName>
        <ecNumber evidence="7">2.3.1.234</ecNumber>
    </recommendedName>
    <alternativeName>
        <fullName evidence="7">N6-L-threonylcarbamoyladenine synthase</fullName>
        <shortName evidence="7">t(6)A synthase</shortName>
    </alternativeName>
    <alternativeName>
        <fullName evidence="7">t(6)A37 threonylcarbamoyladenosine biosynthesis protein TsaD</fullName>
    </alternativeName>
    <alternativeName>
        <fullName evidence="7">tRNA threonylcarbamoyladenosine biosynthesis protein TsaD</fullName>
    </alternativeName>
</protein>
<dbReference type="EMBL" id="LR217695">
    <property type="protein sequence ID" value="VFP78019.1"/>
    <property type="molecule type" value="Genomic_DNA"/>
</dbReference>
<dbReference type="PROSITE" id="PS01016">
    <property type="entry name" value="GLYCOPROTEASE"/>
    <property type="match status" value="1"/>
</dbReference>
<dbReference type="Proteomes" id="UP000294404">
    <property type="component" value="Chromosome"/>
</dbReference>
<feature type="binding site" evidence="7">
    <location>
        <position position="121"/>
    </location>
    <ligand>
        <name>Fe cation</name>
        <dbReference type="ChEBI" id="CHEBI:24875"/>
    </ligand>
</feature>
<dbReference type="OrthoDB" id="9806197at2"/>
<proteinExistence type="inferred from homology"/>
<feature type="binding site" evidence="7">
    <location>
        <position position="117"/>
    </location>
    <ligand>
        <name>Fe cation</name>
        <dbReference type="ChEBI" id="CHEBI:24875"/>
    </ligand>
</feature>
<evidence type="ECO:0000256" key="4">
    <source>
        <dbReference type="ARBA" id="ARBA00023004"/>
    </source>
</evidence>
<gene>
    <name evidence="7 9" type="primary">tsaD</name>
    <name evidence="9" type="ORF">BUCICUMA2628_037</name>
</gene>
<dbReference type="AlphaFoldDB" id="A0A451CXC5"/>
<keyword evidence="1 7" id="KW-0808">Transferase</keyword>
<keyword evidence="2 7" id="KW-0819">tRNA processing</keyword>
<evidence type="ECO:0000256" key="7">
    <source>
        <dbReference type="HAMAP-Rule" id="MF_01445"/>
    </source>
</evidence>
<dbReference type="PRINTS" id="PR00789">
    <property type="entry name" value="OSIALOPTASE"/>
</dbReference>
<dbReference type="GO" id="GO:0002949">
    <property type="term" value="P:tRNA threonylcarbamoyladenosine modification"/>
    <property type="evidence" value="ECO:0007669"/>
    <property type="project" value="UniProtKB-UniRule"/>
</dbReference>
<dbReference type="InterPro" id="IPR017860">
    <property type="entry name" value="Peptidase_M22_CS"/>
</dbReference>
<dbReference type="Pfam" id="PF00814">
    <property type="entry name" value="TsaD"/>
    <property type="match status" value="1"/>
</dbReference>